<dbReference type="Pfam" id="PF00395">
    <property type="entry name" value="SLH"/>
    <property type="match status" value="3"/>
</dbReference>
<comment type="caution">
    <text evidence="4">The sequence shown here is derived from an EMBL/GenBank/DDBJ whole genome shotgun (WGS) entry which is preliminary data.</text>
</comment>
<evidence type="ECO:0000313" key="4">
    <source>
        <dbReference type="EMBL" id="RED58224.1"/>
    </source>
</evidence>
<dbReference type="Gene3D" id="2.60.40.1120">
    <property type="entry name" value="Carboxypeptidase-like, regulatory domain"/>
    <property type="match status" value="1"/>
</dbReference>
<evidence type="ECO:0000256" key="1">
    <source>
        <dbReference type="ARBA" id="ARBA00022801"/>
    </source>
</evidence>
<dbReference type="Gene3D" id="3.30.379.10">
    <property type="entry name" value="Chitobiase/beta-hexosaminidase domain 2-like"/>
    <property type="match status" value="1"/>
</dbReference>
<dbReference type="SUPFAM" id="SSF49785">
    <property type="entry name" value="Galactose-binding domain-like"/>
    <property type="match status" value="1"/>
</dbReference>
<dbReference type="SUPFAM" id="SSF55545">
    <property type="entry name" value="beta-N-acetylhexosaminidase-like domain"/>
    <property type="match status" value="1"/>
</dbReference>
<accession>A0A3D9I8W5</accession>
<evidence type="ECO:0000256" key="2">
    <source>
        <dbReference type="SAM" id="MobiDB-lite"/>
    </source>
</evidence>
<feature type="domain" description="SLH" evidence="3">
    <location>
        <begin position="171"/>
        <end position="231"/>
    </location>
</feature>
<dbReference type="GO" id="GO:0005975">
    <property type="term" value="P:carbohydrate metabolic process"/>
    <property type="evidence" value="ECO:0007669"/>
    <property type="project" value="UniProtKB-ARBA"/>
</dbReference>
<name>A0A3D9I8W5_9BACL</name>
<dbReference type="InterPro" id="IPR008979">
    <property type="entry name" value="Galactose-bd-like_sf"/>
</dbReference>
<dbReference type="Proteomes" id="UP000256977">
    <property type="component" value="Unassembled WGS sequence"/>
</dbReference>
<protein>
    <submittedName>
        <fullName evidence="4">Carbohydrate binding protein with CBM9 domain</fullName>
    </submittedName>
</protein>
<dbReference type="Pfam" id="PF16126">
    <property type="entry name" value="DUF4838"/>
    <property type="match status" value="1"/>
</dbReference>
<keyword evidence="5" id="KW-1185">Reference proteome</keyword>
<keyword evidence="1" id="KW-0378">Hydrolase</keyword>
<evidence type="ECO:0000259" key="3">
    <source>
        <dbReference type="PROSITE" id="PS51272"/>
    </source>
</evidence>
<organism evidence="4 5">
    <name type="scientific">Cohnella phaseoli</name>
    <dbReference type="NCBI Taxonomy" id="456490"/>
    <lineage>
        <taxon>Bacteria</taxon>
        <taxon>Bacillati</taxon>
        <taxon>Bacillota</taxon>
        <taxon>Bacilli</taxon>
        <taxon>Bacillales</taxon>
        <taxon>Paenibacillaceae</taxon>
        <taxon>Cohnella</taxon>
    </lineage>
</organism>
<reference evidence="4 5" key="1">
    <citation type="submission" date="2018-07" db="EMBL/GenBank/DDBJ databases">
        <title>Genomic Encyclopedia of Type Strains, Phase III (KMG-III): the genomes of soil and plant-associated and newly described type strains.</title>
        <authorList>
            <person name="Whitman W."/>
        </authorList>
    </citation>
    <scope>NUCLEOTIDE SEQUENCE [LARGE SCALE GENOMIC DNA]</scope>
    <source>
        <strain evidence="4 5">CECT 7287</strain>
    </source>
</reference>
<feature type="domain" description="SLH" evidence="3">
    <location>
        <begin position="106"/>
        <end position="169"/>
    </location>
</feature>
<dbReference type="PANTHER" id="PTHR47406">
    <property type="entry name" value="COAGULATION FACTOR 5/8 TYPE, C-TERMINAL"/>
    <property type="match status" value="1"/>
</dbReference>
<dbReference type="InterPro" id="IPR032287">
    <property type="entry name" value="DUF4838"/>
</dbReference>
<dbReference type="SUPFAM" id="SSF49452">
    <property type="entry name" value="Starch-binding domain-like"/>
    <property type="match status" value="1"/>
</dbReference>
<sequence length="1493" mass="162454">MTIKSFGRACTIVLLIASLIGLGYGNAFGAAAGEGDATPGNDAASPSLQAAISDISGHWAKKQLLEWQGIELIKGYSDGSLKPNQPITRGELIALTNRALGFTEEAPISFTDLRSSDWAYKEVAIAVKAGYVQGNADGTIGANRQISRQEAAVMLSRLLKLGDDSDTANTFSDAERIAKWAKAAVGAVAAGRIMIGDGKRSFRPEASMTRAEAVVVLDRSIVSLGGQRMTYDKAGVYGPEGSVQTVKKDVIVNVPGVTLRNMKIEGNLLLAAGIGEGDVTLNNVTVIGKTTVNGGGSNSIHFLNSTLATVIVDKRSGNVRVLLEGSTTVASLTILTPATLSLADDAVIESLILEAVTQALGQGTIKLAILHEGAKSSTFARQPLKKEGTGAIVGSTTGMTGSSGTPGTPGPTTSPEPTQEYGTVSGHVFGPDPIGIEGAEVTLVGPVTKTAASEPSGAFAFSNVPIGTYKIIVSKDHYSDGISSPFNVTSGATSVIDVTIEPGADLSVVVTGQAQAVIVVDDASLSPSANTLAEYVQKSTGAVLPILTTAQLTASGNTYDDDVRIYIGKSVPGAEAAVAVKTQNLNDDGFVIMPYGNDLSISGPTGSGTKFGVYEFLERYVGVRWLMPGPDGEDVPQQDDVVVAFTSVIDEPAAISRHFFGTEAWYTLQTTADWAERNRMHDAIKFHHYLNVLFDPQVFATHPEYYPGGVVPSHPYAWQPCLNDDTAAAAIWRIKDYFHNFPNEKSFSLGINDSDNYCAADVALANGKINSIGVVDMSDVYYAWVNQVVEGVLEDYPDKKFGLLAYWNVYDPPSTVMLNSHVIPYITDDRLTWIDPDMAAIGNDITEQWQLKADNLGFYEYLFGTPYNLPRVYMNQMADNYEYAKEHNVVAHVAELYPNFGEGPKPWLSAKLQWDPDQDVGLLLDEWYERTVGEDAASYLEQYFDLWENFWTVRVLNTDWYLDWKNKADRANFLPLQDHRYLSAVTKADLTESRSLLELTVANAATSKQKIRAEKLLRAFELFEASALSYPRGDVDAPTNEQDALAMLADVKQSFDMAMKRQVLTEQFKGDPILNLTTYAQYSGKWDGIQTEWIAALQSYANTITDPDSEFLAEFQRVQAYFDSIHEYSATAVKTTASKATILSSLDFSQGPWTDAVPVTEFLNMTSTEAPPAETRMYLLWDNDNLYVGYENFDPNMSGIIMNDDAPGGWWRVADDSVETYVTGDVTGGYTGYFTNPKAVKFIYNSSSAGPVPGVDTNWQASEQIGTDRWNVIQVIPFSSIGVNPSTTKTLMGFFFRNYHGQSVYLGWRGGAPWTAKDFRPVHLVEGNNSVTNPSIEEGLVSEPWLASEWYSYYTDQNSTVLRTSAFKRTGGFSLETSVTNANSSPFKVMSITPGKYKAVLNYFVPMNANVSGSIQLIATIGNGNGNLDSIASVERPVSWLPGRWVQFEYTFDVEPDYNGEVPDSLILKINHSGFELGEKLYIDDVSLYKLSD</sequence>
<feature type="region of interest" description="Disordered" evidence="2">
    <location>
        <begin position="390"/>
        <end position="418"/>
    </location>
</feature>
<dbReference type="PROSITE" id="PS51272">
    <property type="entry name" value="SLH"/>
    <property type="match status" value="3"/>
</dbReference>
<dbReference type="InterPro" id="IPR013784">
    <property type="entry name" value="Carb-bd-like_fold"/>
</dbReference>
<dbReference type="InterPro" id="IPR029018">
    <property type="entry name" value="Hex-like_dom2"/>
</dbReference>
<dbReference type="GO" id="GO:0030246">
    <property type="term" value="F:carbohydrate binding"/>
    <property type="evidence" value="ECO:0007669"/>
    <property type="project" value="InterPro"/>
</dbReference>
<dbReference type="RefSeq" id="WP_181918056.1">
    <property type="nucleotide sequence ID" value="NZ_QRDZ01000034.1"/>
</dbReference>
<feature type="domain" description="SLH" evidence="3">
    <location>
        <begin position="47"/>
        <end position="105"/>
    </location>
</feature>
<dbReference type="EMBL" id="QRDZ01000034">
    <property type="protein sequence ID" value="RED58224.1"/>
    <property type="molecule type" value="Genomic_DNA"/>
</dbReference>
<dbReference type="GO" id="GO:0016787">
    <property type="term" value="F:hydrolase activity"/>
    <property type="evidence" value="ECO:0007669"/>
    <property type="project" value="UniProtKB-KW"/>
</dbReference>
<dbReference type="PANTHER" id="PTHR47406:SF2">
    <property type="entry name" value="ALPHA GLUCURONIDASE N-TERMINAL DOMAIN-CONTAINING PROTEIN"/>
    <property type="match status" value="1"/>
</dbReference>
<feature type="compositionally biased region" description="Low complexity" evidence="2">
    <location>
        <begin position="394"/>
        <end position="407"/>
    </location>
</feature>
<dbReference type="Pfam" id="PF13620">
    <property type="entry name" value="CarboxypepD_reg"/>
    <property type="match status" value="1"/>
</dbReference>
<evidence type="ECO:0000313" key="5">
    <source>
        <dbReference type="Proteomes" id="UP000256977"/>
    </source>
</evidence>
<dbReference type="InterPro" id="IPR001119">
    <property type="entry name" value="SLH_dom"/>
</dbReference>
<gene>
    <name evidence="4" type="ORF">DFP98_13466</name>
</gene>
<dbReference type="SUPFAM" id="SSF49344">
    <property type="entry name" value="CBD9-like"/>
    <property type="match status" value="1"/>
</dbReference>
<proteinExistence type="predicted"/>
<dbReference type="Gene3D" id="2.60.40.1190">
    <property type="match status" value="1"/>
</dbReference>